<reference evidence="2 3" key="1">
    <citation type="submission" date="2019-10" db="EMBL/GenBank/DDBJ databases">
        <title>Rubrobacter sp nov SCSIO 52090 isolated from a deep-sea sediment in the South China Sea.</title>
        <authorList>
            <person name="Chen R.W."/>
        </authorList>
    </citation>
    <scope>NUCLEOTIDE SEQUENCE [LARGE SCALE GENOMIC DNA]</scope>
    <source>
        <strain evidence="2 3">SCSIO 52909</strain>
    </source>
</reference>
<dbReference type="SUPFAM" id="SSF46785">
    <property type="entry name" value="Winged helix' DNA-binding domain"/>
    <property type="match status" value="1"/>
</dbReference>
<dbReference type="EMBL" id="CP045119">
    <property type="protein sequence ID" value="QIN84400.1"/>
    <property type="molecule type" value="Genomic_DNA"/>
</dbReference>
<accession>A0A6G8QD17</accession>
<sequence length="159" mass="17232">MSASEKSRWSPAVSPDDGEYADALPIGLAFVTAAKALNRAFEGELAAAGGSRPVWQIVLALKRRRWPTQQDLAAAAGIVGPTLTHHLDRLEKGGMIERSRDPDDRRAVRVELTAAGEELFRRLDEAAVGLDERLRTGLSDEELDAFRGVMGRLLENAGA</sequence>
<dbReference type="InterPro" id="IPR036390">
    <property type="entry name" value="WH_DNA-bd_sf"/>
</dbReference>
<name>A0A6G8QD17_9ACTN</name>
<organism evidence="2 3">
    <name type="scientific">Rubrobacter tropicus</name>
    <dbReference type="NCBI Taxonomy" id="2653851"/>
    <lineage>
        <taxon>Bacteria</taxon>
        <taxon>Bacillati</taxon>
        <taxon>Actinomycetota</taxon>
        <taxon>Rubrobacteria</taxon>
        <taxon>Rubrobacterales</taxon>
        <taxon>Rubrobacteraceae</taxon>
        <taxon>Rubrobacter</taxon>
    </lineage>
</organism>
<dbReference type="InterPro" id="IPR036388">
    <property type="entry name" value="WH-like_DNA-bd_sf"/>
</dbReference>
<dbReference type="Proteomes" id="UP000501452">
    <property type="component" value="Chromosome"/>
</dbReference>
<dbReference type="GO" id="GO:0006950">
    <property type="term" value="P:response to stress"/>
    <property type="evidence" value="ECO:0007669"/>
    <property type="project" value="TreeGrafter"/>
</dbReference>
<proteinExistence type="predicted"/>
<dbReference type="SMART" id="SM00347">
    <property type="entry name" value="HTH_MARR"/>
    <property type="match status" value="1"/>
</dbReference>
<dbReference type="Gene3D" id="1.10.10.10">
    <property type="entry name" value="Winged helix-like DNA-binding domain superfamily/Winged helix DNA-binding domain"/>
    <property type="match status" value="1"/>
</dbReference>
<dbReference type="PROSITE" id="PS50995">
    <property type="entry name" value="HTH_MARR_2"/>
    <property type="match status" value="1"/>
</dbReference>
<evidence type="ECO:0000259" key="1">
    <source>
        <dbReference type="PROSITE" id="PS50995"/>
    </source>
</evidence>
<evidence type="ECO:0000313" key="3">
    <source>
        <dbReference type="Proteomes" id="UP000501452"/>
    </source>
</evidence>
<evidence type="ECO:0000313" key="2">
    <source>
        <dbReference type="EMBL" id="QIN84400.1"/>
    </source>
</evidence>
<dbReference type="InterPro" id="IPR000835">
    <property type="entry name" value="HTH_MarR-typ"/>
</dbReference>
<gene>
    <name evidence="2" type="ORF">GBA63_18460</name>
</gene>
<dbReference type="AlphaFoldDB" id="A0A6G8QD17"/>
<dbReference type="Pfam" id="PF01047">
    <property type="entry name" value="MarR"/>
    <property type="match status" value="1"/>
</dbReference>
<dbReference type="KEGG" id="rub:GBA63_18460"/>
<dbReference type="InterPro" id="IPR011991">
    <property type="entry name" value="ArsR-like_HTH"/>
</dbReference>
<dbReference type="RefSeq" id="WP_166178538.1">
    <property type="nucleotide sequence ID" value="NZ_CP045119.1"/>
</dbReference>
<dbReference type="PANTHER" id="PTHR33164:SF43">
    <property type="entry name" value="HTH-TYPE TRANSCRIPTIONAL REPRESSOR YETL"/>
    <property type="match status" value="1"/>
</dbReference>
<dbReference type="PRINTS" id="PR00598">
    <property type="entry name" value="HTHMARR"/>
</dbReference>
<feature type="domain" description="HTH marR-type" evidence="1">
    <location>
        <begin position="23"/>
        <end position="155"/>
    </location>
</feature>
<keyword evidence="3" id="KW-1185">Reference proteome</keyword>
<dbReference type="CDD" id="cd00090">
    <property type="entry name" value="HTH_ARSR"/>
    <property type="match status" value="1"/>
</dbReference>
<dbReference type="GO" id="GO:0003700">
    <property type="term" value="F:DNA-binding transcription factor activity"/>
    <property type="evidence" value="ECO:0007669"/>
    <property type="project" value="InterPro"/>
</dbReference>
<dbReference type="InterPro" id="IPR039422">
    <property type="entry name" value="MarR/SlyA-like"/>
</dbReference>
<dbReference type="PANTHER" id="PTHR33164">
    <property type="entry name" value="TRANSCRIPTIONAL REGULATOR, MARR FAMILY"/>
    <property type="match status" value="1"/>
</dbReference>
<protein>
    <submittedName>
        <fullName evidence="2">MarR family transcriptional regulator</fullName>
    </submittedName>
</protein>